<dbReference type="Pfam" id="PF00270">
    <property type="entry name" value="DEAD"/>
    <property type="match status" value="1"/>
</dbReference>
<reference evidence="6 7" key="1">
    <citation type="submission" date="2023-07" db="EMBL/GenBank/DDBJ databases">
        <title>Sequencing the genomes of 1000 actinobacteria strains.</title>
        <authorList>
            <person name="Klenk H.-P."/>
        </authorList>
    </citation>
    <scope>NUCLEOTIDE SEQUENCE [LARGE SCALE GENOMIC DNA]</scope>
    <source>
        <strain evidence="6 7">DSM 102162</strain>
    </source>
</reference>
<dbReference type="GO" id="GO:0016787">
    <property type="term" value="F:hydrolase activity"/>
    <property type="evidence" value="ECO:0007669"/>
    <property type="project" value="UniProtKB-KW"/>
</dbReference>
<dbReference type="InterPro" id="IPR011545">
    <property type="entry name" value="DEAD/DEAH_box_helicase_dom"/>
</dbReference>
<evidence type="ECO:0000313" key="7">
    <source>
        <dbReference type="Proteomes" id="UP001235966"/>
    </source>
</evidence>
<comment type="caution">
    <text evidence="6">The sequence shown here is derived from an EMBL/GenBank/DDBJ whole genome shotgun (WGS) entry which is preliminary data.</text>
</comment>
<evidence type="ECO:0000256" key="1">
    <source>
        <dbReference type="ARBA" id="ARBA00022741"/>
    </source>
</evidence>
<dbReference type="GO" id="GO:0003678">
    <property type="term" value="F:DNA helicase activity"/>
    <property type="evidence" value="ECO:0007669"/>
    <property type="project" value="UniProtKB-EC"/>
</dbReference>
<dbReference type="Proteomes" id="UP001235966">
    <property type="component" value="Unassembled WGS sequence"/>
</dbReference>
<evidence type="ECO:0000256" key="3">
    <source>
        <dbReference type="ARBA" id="ARBA00022840"/>
    </source>
</evidence>
<dbReference type="RefSeq" id="WP_278057665.1">
    <property type="nucleotide sequence ID" value="NZ_CP121247.1"/>
</dbReference>
<evidence type="ECO:0000259" key="5">
    <source>
        <dbReference type="PROSITE" id="PS51193"/>
    </source>
</evidence>
<keyword evidence="7" id="KW-1185">Reference proteome</keyword>
<feature type="domain" description="Helicase ATP-binding" evidence="5">
    <location>
        <begin position="15"/>
        <end position="303"/>
    </location>
</feature>
<comment type="similarity">
    <text evidence="4">Belongs to the helicase family. DinG subfamily.</text>
</comment>
<dbReference type="EMBL" id="JAUSQW010000001">
    <property type="protein sequence ID" value="MDP9800268.1"/>
    <property type="molecule type" value="Genomic_DNA"/>
</dbReference>
<dbReference type="Gene3D" id="3.40.50.300">
    <property type="entry name" value="P-loop containing nucleotide triphosphate hydrolases"/>
    <property type="match status" value="2"/>
</dbReference>
<proteinExistence type="inferred from homology"/>
<organism evidence="6 7">
    <name type="scientific">Arcanobacterium wilhelmae</name>
    <dbReference type="NCBI Taxonomy" id="1803177"/>
    <lineage>
        <taxon>Bacteria</taxon>
        <taxon>Bacillati</taxon>
        <taxon>Actinomycetota</taxon>
        <taxon>Actinomycetes</taxon>
        <taxon>Actinomycetales</taxon>
        <taxon>Actinomycetaceae</taxon>
        <taxon>Arcanobacterium</taxon>
    </lineage>
</organism>
<evidence type="ECO:0000256" key="4">
    <source>
        <dbReference type="ARBA" id="ARBA00038058"/>
    </source>
</evidence>
<dbReference type="InterPro" id="IPR045028">
    <property type="entry name" value="DinG/Rad3-like"/>
</dbReference>
<dbReference type="PANTHER" id="PTHR11472">
    <property type="entry name" value="DNA REPAIR DEAD HELICASE RAD3/XP-D SUBFAMILY MEMBER"/>
    <property type="match status" value="1"/>
</dbReference>
<dbReference type="SMART" id="SM00491">
    <property type="entry name" value="HELICc2"/>
    <property type="match status" value="1"/>
</dbReference>
<dbReference type="Pfam" id="PF13307">
    <property type="entry name" value="Helicase_C_2"/>
    <property type="match status" value="1"/>
</dbReference>
<keyword evidence="2 6" id="KW-0378">Hydrolase</keyword>
<dbReference type="PROSITE" id="PS51193">
    <property type="entry name" value="HELICASE_ATP_BIND_2"/>
    <property type="match status" value="1"/>
</dbReference>
<protein>
    <submittedName>
        <fullName evidence="6">ATP-dependent DNA helicase DinG</fullName>
        <ecNumber evidence="6">3.6.4.12</ecNumber>
    </submittedName>
</protein>
<name>A0ABT9N9R9_9ACTO</name>
<dbReference type="InterPro" id="IPR027417">
    <property type="entry name" value="P-loop_NTPase"/>
</dbReference>
<evidence type="ECO:0000313" key="6">
    <source>
        <dbReference type="EMBL" id="MDP9800268.1"/>
    </source>
</evidence>
<accession>A0ABT9N9R9</accession>
<dbReference type="PANTHER" id="PTHR11472:SF34">
    <property type="entry name" value="REGULATOR OF TELOMERE ELONGATION HELICASE 1"/>
    <property type="match status" value="1"/>
</dbReference>
<keyword evidence="6" id="KW-0347">Helicase</keyword>
<dbReference type="InterPro" id="IPR006555">
    <property type="entry name" value="ATP-dep_Helicase_C"/>
</dbReference>
<dbReference type="EC" id="3.6.4.12" evidence="6"/>
<sequence>MPEKVDLEESVRALHAVVESMDGTAREGQETMAHAVYETLIDNAHLLVQAGTGTGKSFGYLVPALLWAAKTGHRVIVSTATLALQRQIMTSDAPKVVEAIGKITGVHPKVALLKGWNNYVCLRKANGGYPEEGALLSRAEGEMGATATGEEVVRARDWAMVTQTGDRDDLVPGVHDRVWAQVSIPKAECIGEKCPLRASCFPVLARAAADEADVVVTNHAMLGVAATKTPVLPETDAYIVDEAHDLVDRVTNQLTRSLTKGDVGGVIRMLRTAKILPGPLEDIADDLGGVLEALGEERLTAIPPQLVDVVARLLGQIQEVGEDVSALPTGNEDLATSKQILRSRLGDLAEVCEAVLSGEVDAGGTVAWVSQIPDGPAYLNLAPLDVAAPIADELFEGKPVVLTSATLKIGGKFDVVASKVGFNFPSQGPWEGIDVGSPFTPEKQGVLYIAEHLAEPGKDGYGEDHLEEIVELVRASRGGALALFTSRTASERAGEYVRERLDLPVFVQGEDQLSTLVEKFAGDPAASLFGTLSLWQGVDVPGLTNRLVIIDRIPFPRPNDPLMQARKEHVDANRGNGFMQVAAAHAALLLAQGAGRLLRRIEDRGVVAILDPRLVKKRYGSYLMASIPRMWYTADHDVVCGVLGRLAQAAHDAGGGSDER</sequence>
<evidence type="ECO:0000256" key="2">
    <source>
        <dbReference type="ARBA" id="ARBA00022801"/>
    </source>
</evidence>
<gene>
    <name evidence="6" type="ORF">J2S49_000344</name>
</gene>
<dbReference type="SUPFAM" id="SSF52540">
    <property type="entry name" value="P-loop containing nucleoside triphosphate hydrolases"/>
    <property type="match status" value="2"/>
</dbReference>
<keyword evidence="1" id="KW-0547">Nucleotide-binding</keyword>
<dbReference type="InterPro" id="IPR014013">
    <property type="entry name" value="Helic_SF1/SF2_ATP-bd_DinG/Rad3"/>
</dbReference>
<keyword evidence="3" id="KW-0067">ATP-binding</keyword>